<evidence type="ECO:0000313" key="1">
    <source>
        <dbReference type="EMBL" id="ALS04967.1"/>
    </source>
</evidence>
<name>A0A0U2MA78_9MAXI</name>
<protein>
    <submittedName>
        <fullName evidence="1">Uncharacterized protein</fullName>
    </submittedName>
</protein>
<dbReference type="AlphaFoldDB" id="A0A0U2MA78"/>
<accession>A0A0U2MA78</accession>
<proteinExistence type="evidence at transcript level"/>
<reference evidence="1" key="1">
    <citation type="journal article" date="2015" name="Sci. Rep.">
        <title>Spliced leader RNA trans-splicing discovered in copepods.</title>
        <authorList>
            <person name="Yang F."/>
            <person name="Xu D."/>
            <person name="Zhuang Y."/>
            <person name="Yi X."/>
            <person name="Huang Y."/>
            <person name="Chen H."/>
            <person name="Lin S."/>
            <person name="Campbell D.A."/>
            <person name="Sturm N.R."/>
            <person name="Liu G."/>
            <person name="Zhang H."/>
        </authorList>
    </citation>
    <scope>NUCLEOTIDE SEQUENCE</scope>
</reference>
<organism evidence="1">
    <name type="scientific">Pseudodiaptomus poplesia</name>
    <dbReference type="NCBI Taxonomy" id="213370"/>
    <lineage>
        <taxon>Eukaryota</taxon>
        <taxon>Metazoa</taxon>
        <taxon>Ecdysozoa</taxon>
        <taxon>Arthropoda</taxon>
        <taxon>Crustacea</taxon>
        <taxon>Multicrustacea</taxon>
        <taxon>Hexanauplia</taxon>
        <taxon>Copepoda</taxon>
        <taxon>Calanoida</taxon>
        <taxon>Pseudodiaptomidae</taxon>
        <taxon>Pseudodiaptomus</taxon>
    </lineage>
</organism>
<dbReference type="EMBL" id="KT755133">
    <property type="protein sequence ID" value="ALS04967.1"/>
    <property type="molecule type" value="mRNA"/>
</dbReference>
<sequence>MNYNGLLSNEHVCCSWDFAWMLGRQLSWHLQDRLEGVGTIIQR</sequence>